<evidence type="ECO:0000256" key="1">
    <source>
        <dbReference type="ARBA" id="ARBA00006620"/>
    </source>
</evidence>
<dbReference type="STRING" id="128403.WA1_40775"/>
<evidence type="ECO:0000256" key="2">
    <source>
        <dbReference type="ARBA" id="ARBA00022649"/>
    </source>
</evidence>
<dbReference type="GO" id="GO:0016787">
    <property type="term" value="F:hydrolase activity"/>
    <property type="evidence" value="ECO:0007669"/>
    <property type="project" value="UniProtKB-KW"/>
</dbReference>
<keyword evidence="6" id="KW-0694">RNA-binding</keyword>
<dbReference type="SUPFAM" id="SSF54786">
    <property type="entry name" value="YcfA/nrd intein domain"/>
    <property type="match status" value="1"/>
</dbReference>
<sequence length="74" mass="8304">MSQLPSVTGRQVIADLGKVGFEVARIRGSHHILIHSDQRRTVVPMHSGETIGRGLLTQILRDCQITRNEFRSLL</sequence>
<keyword evidence="9" id="KW-1185">Reference proteome</keyword>
<organism evidence="8 9">
    <name type="scientific">Scytonema hofmannii PCC 7110</name>
    <dbReference type="NCBI Taxonomy" id="128403"/>
    <lineage>
        <taxon>Bacteria</taxon>
        <taxon>Bacillati</taxon>
        <taxon>Cyanobacteriota</taxon>
        <taxon>Cyanophyceae</taxon>
        <taxon>Nostocales</taxon>
        <taxon>Scytonemataceae</taxon>
        <taxon>Scytonema</taxon>
    </lineage>
</organism>
<evidence type="ECO:0000256" key="7">
    <source>
        <dbReference type="ARBA" id="ARBA00023016"/>
    </source>
</evidence>
<accession>A0A139WUF9</accession>
<keyword evidence="3" id="KW-0540">Nuclease</keyword>
<keyword evidence="4" id="KW-0255">Endonuclease</keyword>
<dbReference type="GO" id="GO:0004519">
    <property type="term" value="F:endonuclease activity"/>
    <property type="evidence" value="ECO:0007669"/>
    <property type="project" value="UniProtKB-KW"/>
</dbReference>
<dbReference type="EMBL" id="ANNX02000047">
    <property type="protein sequence ID" value="KYC36076.1"/>
    <property type="molecule type" value="Genomic_DNA"/>
</dbReference>
<evidence type="ECO:0000256" key="4">
    <source>
        <dbReference type="ARBA" id="ARBA00022759"/>
    </source>
</evidence>
<dbReference type="Proteomes" id="UP000076925">
    <property type="component" value="Unassembled WGS sequence"/>
</dbReference>
<evidence type="ECO:0000256" key="6">
    <source>
        <dbReference type="ARBA" id="ARBA00022884"/>
    </source>
</evidence>
<comment type="similarity">
    <text evidence="1">Belongs to the HicA mRNA interferase family.</text>
</comment>
<dbReference type="OrthoDB" id="121656at2"/>
<evidence type="ECO:0000256" key="3">
    <source>
        <dbReference type="ARBA" id="ARBA00022722"/>
    </source>
</evidence>
<keyword evidence="2" id="KW-1277">Toxin-antitoxin system</keyword>
<protein>
    <recommendedName>
        <fullName evidence="10">Periplasmic or secreted lipoprotein</fullName>
    </recommendedName>
</protein>
<dbReference type="AlphaFoldDB" id="A0A139WUF9"/>
<evidence type="ECO:0000313" key="9">
    <source>
        <dbReference type="Proteomes" id="UP000076925"/>
    </source>
</evidence>
<evidence type="ECO:0000256" key="5">
    <source>
        <dbReference type="ARBA" id="ARBA00022801"/>
    </source>
</evidence>
<reference evidence="8 9" key="1">
    <citation type="journal article" date="2013" name="Genome Biol. Evol.">
        <title>Genomes of Stigonematalean cyanobacteria (subsection V) and the evolution of oxygenic photosynthesis from prokaryotes to plastids.</title>
        <authorList>
            <person name="Dagan T."/>
            <person name="Roettger M."/>
            <person name="Stucken K."/>
            <person name="Landan G."/>
            <person name="Koch R."/>
            <person name="Major P."/>
            <person name="Gould S.B."/>
            <person name="Goremykin V.V."/>
            <person name="Rippka R."/>
            <person name="Tandeau de Marsac N."/>
            <person name="Gugger M."/>
            <person name="Lockhart P.J."/>
            <person name="Allen J.F."/>
            <person name="Brune I."/>
            <person name="Maus I."/>
            <person name="Puhler A."/>
            <person name="Martin W.F."/>
        </authorList>
    </citation>
    <scope>NUCLEOTIDE SEQUENCE [LARGE SCALE GENOMIC DNA]</scope>
    <source>
        <strain evidence="8 9">PCC 7110</strain>
    </source>
</reference>
<comment type="caution">
    <text evidence="8">The sequence shown here is derived from an EMBL/GenBank/DDBJ whole genome shotgun (WGS) entry which is preliminary data.</text>
</comment>
<dbReference type="Pfam" id="PF07927">
    <property type="entry name" value="HicA_toxin"/>
    <property type="match status" value="1"/>
</dbReference>
<dbReference type="GO" id="GO:0003729">
    <property type="term" value="F:mRNA binding"/>
    <property type="evidence" value="ECO:0007669"/>
    <property type="project" value="InterPro"/>
</dbReference>
<evidence type="ECO:0008006" key="10">
    <source>
        <dbReference type="Google" id="ProtNLM"/>
    </source>
</evidence>
<dbReference type="RefSeq" id="WP_017742770.1">
    <property type="nucleotide sequence ID" value="NZ_KQ976354.1"/>
</dbReference>
<keyword evidence="7" id="KW-0346">Stress response</keyword>
<gene>
    <name evidence="8" type="ORF">WA1_40775</name>
</gene>
<evidence type="ECO:0000313" key="8">
    <source>
        <dbReference type="EMBL" id="KYC36076.1"/>
    </source>
</evidence>
<dbReference type="PANTHER" id="PTHR34873:SF3">
    <property type="entry name" value="ADDICTION MODULE TOXIN, HICA FAMILY"/>
    <property type="match status" value="1"/>
</dbReference>
<keyword evidence="5" id="KW-0378">Hydrolase</keyword>
<name>A0A139WUF9_9CYAN</name>
<dbReference type="InterPro" id="IPR012933">
    <property type="entry name" value="HicA_mRNA_interferase"/>
</dbReference>
<dbReference type="InterPro" id="IPR038570">
    <property type="entry name" value="HicA_sf"/>
</dbReference>
<proteinExistence type="inferred from homology"/>
<dbReference type="PANTHER" id="PTHR34873">
    <property type="entry name" value="SSR1766 PROTEIN"/>
    <property type="match status" value="1"/>
</dbReference>
<dbReference type="Gene3D" id="3.30.920.30">
    <property type="entry name" value="Hypothetical protein"/>
    <property type="match status" value="1"/>
</dbReference>